<accession>A0A4R4J3J9</accession>
<sequence>MTQQYKSEAELLEALKTITPDVFADFFKEKGITHLTCPICKRGNVTIPIVYDKSQEDSHDYVVPSLTDRLDSDGCYNLANYSYKILCKNCAYEMHFNVSRIISWAEKKGDHDE</sequence>
<name>A0A4R4J3J9_PHOLU</name>
<dbReference type="RefSeq" id="WP_088371606.1">
    <property type="nucleotide sequence ID" value="NZ_CAWOLF010000018.1"/>
</dbReference>
<dbReference type="AlphaFoldDB" id="A0A4R4J3J9"/>
<comment type="caution">
    <text evidence="1">The sequence shown here is derived from an EMBL/GenBank/DDBJ whole genome shotgun (WGS) entry which is preliminary data.</text>
</comment>
<dbReference type="Proteomes" id="UP000295550">
    <property type="component" value="Unassembled WGS sequence"/>
</dbReference>
<protein>
    <submittedName>
        <fullName evidence="1">Uncharacterized protein</fullName>
    </submittedName>
</protein>
<reference evidence="1 2" key="1">
    <citation type="journal article" date="2019" name="Int. J. Syst. Evol. Microbiol.">
        <title>Photorhabdus khanii subsp. guanajuatensis subsp. nov., isolated from Heterorhabditis atacamensis, and Photorhabdus luminescens subsp. mexicana subsp. nov., isolated from Heterorhabditis mexicana entomopathogenic nematodes.</title>
        <authorList>
            <person name="Machado R.A.R."/>
            <person name="Bruno P."/>
            <person name="Arce C.C.M."/>
            <person name="Liechti N."/>
            <person name="Kohler A."/>
            <person name="Bernal J."/>
            <person name="Bruggmann R."/>
            <person name="Turlings T.C.J."/>
        </authorList>
    </citation>
    <scope>NUCLEOTIDE SEQUENCE [LARGE SCALE GENOMIC DNA]</scope>
    <source>
        <strain evidence="1 2">MEX47-22</strain>
    </source>
</reference>
<dbReference type="EMBL" id="PUJX01000018">
    <property type="protein sequence ID" value="TDB48088.1"/>
    <property type="molecule type" value="Genomic_DNA"/>
</dbReference>
<evidence type="ECO:0000313" key="2">
    <source>
        <dbReference type="Proteomes" id="UP000295550"/>
    </source>
</evidence>
<proteinExistence type="predicted"/>
<organism evidence="1 2">
    <name type="scientific">Photorhabdus luminescens subsp. mexicana</name>
    <dbReference type="NCBI Taxonomy" id="2100167"/>
    <lineage>
        <taxon>Bacteria</taxon>
        <taxon>Pseudomonadati</taxon>
        <taxon>Pseudomonadota</taxon>
        <taxon>Gammaproteobacteria</taxon>
        <taxon>Enterobacterales</taxon>
        <taxon>Morganellaceae</taxon>
        <taxon>Photorhabdus</taxon>
    </lineage>
</organism>
<evidence type="ECO:0000313" key="1">
    <source>
        <dbReference type="EMBL" id="TDB48088.1"/>
    </source>
</evidence>
<gene>
    <name evidence="1" type="ORF">C5468_16935</name>
</gene>